<gene>
    <name evidence="5" type="ORF">AN1_LOCUS4237</name>
    <name evidence="4" type="ORF">C24_LOCUS4124</name>
</gene>
<dbReference type="InterPro" id="IPR023796">
    <property type="entry name" value="Serpin_dom"/>
</dbReference>
<feature type="domain" description="Serpin" evidence="3">
    <location>
        <begin position="2"/>
        <end position="216"/>
    </location>
</feature>
<protein>
    <recommendedName>
        <fullName evidence="3">Serpin domain-containing protein</fullName>
    </recommendedName>
</protein>
<dbReference type="Gene3D" id="3.30.497.10">
    <property type="entry name" value="Antithrombin, subunit I, domain 2"/>
    <property type="match status" value="1"/>
</dbReference>
<name>A0A654EHG1_ARATH</name>
<dbReference type="PANTHER" id="PTHR11461:SF369">
    <property type="entry name" value="SERINE PROTEASE INHIBITOR (SERPIN) FAMILY PROTEIN"/>
    <property type="match status" value="1"/>
</dbReference>
<dbReference type="PANTHER" id="PTHR11461">
    <property type="entry name" value="SERINE PROTEASE INHIBITOR, SERPIN"/>
    <property type="match status" value="1"/>
</dbReference>
<accession>A0A654EHG1</accession>
<dbReference type="ExpressionAtlas" id="A0A654EHG1">
    <property type="expression patterns" value="baseline and differential"/>
</dbReference>
<dbReference type="Pfam" id="PF00079">
    <property type="entry name" value="Serpin"/>
    <property type="match status" value="1"/>
</dbReference>
<dbReference type="InterPro" id="IPR000215">
    <property type="entry name" value="Serpin_fam"/>
</dbReference>
<dbReference type="Proteomes" id="UP000426265">
    <property type="component" value="Unassembled WGS sequence"/>
</dbReference>
<dbReference type="FunFam" id="2.30.39.10:FF:000076">
    <property type="entry name" value="Serine protease inhibitor (SERPIN) family protein"/>
    <property type="match status" value="1"/>
</dbReference>
<dbReference type="GO" id="GO:0004867">
    <property type="term" value="F:serine-type endopeptidase inhibitor activity"/>
    <property type="evidence" value="ECO:0007669"/>
    <property type="project" value="InterPro"/>
</dbReference>
<evidence type="ECO:0000313" key="5">
    <source>
        <dbReference type="EMBL" id="VYS48756.1"/>
    </source>
</evidence>
<organism evidence="5 6">
    <name type="scientific">Arabidopsis thaliana</name>
    <name type="common">Mouse-ear cress</name>
    <dbReference type="NCBI Taxonomy" id="3702"/>
    <lineage>
        <taxon>Eukaryota</taxon>
        <taxon>Viridiplantae</taxon>
        <taxon>Streptophyta</taxon>
        <taxon>Embryophyta</taxon>
        <taxon>Tracheophyta</taxon>
        <taxon>Spermatophyta</taxon>
        <taxon>Magnoliopsida</taxon>
        <taxon>eudicotyledons</taxon>
        <taxon>Gunneridae</taxon>
        <taxon>Pentapetalae</taxon>
        <taxon>rosids</taxon>
        <taxon>malvids</taxon>
        <taxon>Brassicales</taxon>
        <taxon>Brassicaceae</taxon>
        <taxon>Camelineae</taxon>
        <taxon>Arabidopsis</taxon>
    </lineage>
</organism>
<proteinExistence type="inferred from homology"/>
<dbReference type="SUPFAM" id="SSF56574">
    <property type="entry name" value="Serpins"/>
    <property type="match status" value="1"/>
</dbReference>
<dbReference type="InterPro" id="IPR036186">
    <property type="entry name" value="Serpin_sf"/>
</dbReference>
<dbReference type="OrthoDB" id="1063785at2759"/>
<dbReference type="Gene3D" id="2.30.39.10">
    <property type="entry name" value="Alpha-1-antitrypsin, domain 1"/>
    <property type="match status" value="1"/>
</dbReference>
<reference evidence="5 6" key="1">
    <citation type="submission" date="2019-11" db="EMBL/GenBank/DDBJ databases">
        <authorList>
            <person name="Jiao W.-B."/>
            <person name="Schneeberger K."/>
        </authorList>
    </citation>
    <scope>NUCLEOTIDE SEQUENCE [LARGE SCALE GENOMIC DNA]</scope>
    <source>
        <strain evidence="6">cv. An-1</strain>
        <strain evidence="7">cv. C24</strain>
    </source>
</reference>
<dbReference type="AlphaFoldDB" id="A0A654EHG1"/>
<dbReference type="InterPro" id="IPR042185">
    <property type="entry name" value="Serpin_sf_2"/>
</dbReference>
<sequence length="219" mass="24924">MRREYGSVSAKSLPLSLSKEAKEVVHAAVNGAEEVRMEVNSWALRHTNGLIKNLLPPGSVTNQTIKIYGNALYFKGAWENKFGKSMTIHKPFHLVNGKQVLVPFMKSYERKYMKAYNGFKVLRILQYRLDYKDTSRQFSMYFFLPDKKDGLDKPVEEITSTSRVFSDMDLNVLIEIDEESAEAAAATALACTVALVWLQRYYAASSHRFCGRLSISFLD</sequence>
<evidence type="ECO:0000256" key="1">
    <source>
        <dbReference type="ARBA" id="ARBA00009500"/>
    </source>
</evidence>
<dbReference type="GO" id="GO:0005615">
    <property type="term" value="C:extracellular space"/>
    <property type="evidence" value="ECO:0007669"/>
    <property type="project" value="InterPro"/>
</dbReference>
<comment type="similarity">
    <text evidence="1 2">Belongs to the serpin family.</text>
</comment>
<evidence type="ECO:0000256" key="2">
    <source>
        <dbReference type="RuleBase" id="RU000411"/>
    </source>
</evidence>
<evidence type="ECO:0000259" key="3">
    <source>
        <dbReference type="SMART" id="SM00093"/>
    </source>
</evidence>
<accession>A0A5S9WKY8</accession>
<dbReference type="Proteomes" id="UP000434276">
    <property type="component" value="Unassembled WGS sequence"/>
</dbReference>
<evidence type="ECO:0000313" key="7">
    <source>
        <dbReference type="Proteomes" id="UP000434276"/>
    </source>
</evidence>
<evidence type="ECO:0000313" key="6">
    <source>
        <dbReference type="Proteomes" id="UP000426265"/>
    </source>
</evidence>
<evidence type="ECO:0000313" key="4">
    <source>
        <dbReference type="EMBL" id="CAA0286228.1"/>
    </source>
</evidence>
<dbReference type="InterPro" id="IPR042178">
    <property type="entry name" value="Serpin_sf_1"/>
</dbReference>
<dbReference type="SMART" id="SM00093">
    <property type="entry name" value="SERPIN"/>
    <property type="match status" value="1"/>
</dbReference>
<dbReference type="EMBL" id="CACRSJ010000104">
    <property type="protein sequence ID" value="VYS48756.1"/>
    <property type="molecule type" value="Genomic_DNA"/>
</dbReference>
<dbReference type="EMBL" id="CACSHJ010000087">
    <property type="protein sequence ID" value="CAA0286228.1"/>
    <property type="molecule type" value="Genomic_DNA"/>
</dbReference>